<evidence type="ECO:0000259" key="5">
    <source>
        <dbReference type="Pfam" id="PF13472"/>
    </source>
</evidence>
<feature type="transmembrane region" description="Helical" evidence="4">
    <location>
        <begin position="21"/>
        <end position="42"/>
    </location>
</feature>
<dbReference type="InterPro" id="IPR037460">
    <property type="entry name" value="SEST-like"/>
</dbReference>
<dbReference type="Gene3D" id="3.40.50.1110">
    <property type="entry name" value="SGNH hydrolase"/>
    <property type="match status" value="1"/>
</dbReference>
<feature type="disulfide bond" evidence="2">
    <location>
        <begin position="88"/>
        <end position="112"/>
    </location>
</feature>
<evidence type="ECO:0000256" key="3">
    <source>
        <dbReference type="SAM" id="MobiDB-lite"/>
    </source>
</evidence>
<keyword evidence="4" id="KW-0472">Membrane</keyword>
<dbReference type="Pfam" id="PF13472">
    <property type="entry name" value="Lipase_GDSL_2"/>
    <property type="match status" value="1"/>
</dbReference>
<feature type="disulfide bond" evidence="2">
    <location>
        <begin position="163"/>
        <end position="176"/>
    </location>
</feature>
<keyword evidence="4" id="KW-0812">Transmembrane</keyword>
<dbReference type="PANTHER" id="PTHR37981">
    <property type="entry name" value="LIPASE 2"/>
    <property type="match status" value="1"/>
</dbReference>
<feature type="active site" evidence="1">
    <location>
        <position position="294"/>
    </location>
</feature>
<proteinExistence type="predicted"/>
<organism evidence="6">
    <name type="scientific">Gordonia sp. MP11Mi</name>
    <dbReference type="NCBI Taxonomy" id="3022769"/>
    <lineage>
        <taxon>Bacteria</taxon>
        <taxon>Bacillati</taxon>
        <taxon>Actinomycetota</taxon>
        <taxon>Actinomycetes</taxon>
        <taxon>Mycobacteriales</taxon>
        <taxon>Gordoniaceae</taxon>
        <taxon>Gordonia</taxon>
    </lineage>
</organism>
<dbReference type="InterPro" id="IPR036514">
    <property type="entry name" value="SGNH_hydro_sf"/>
</dbReference>
<keyword evidence="4" id="KW-1133">Transmembrane helix</keyword>
<reference evidence="6" key="1">
    <citation type="submission" date="2023-06" db="EMBL/GenBank/DDBJ databases">
        <title>Gordonia sp. nov. and Pseudochrobactrum sp. nov., two species isolated from the burying beetle Nicrophorus vespilloides.</title>
        <authorList>
            <person name="Poehlein A."/>
            <person name="Guzman J."/>
            <person name="Daniel R."/>
            <person name="Vilcinskas A."/>
        </authorList>
    </citation>
    <scope>NUCLEOTIDE SEQUENCE</scope>
    <source>
        <strain evidence="6">MP11Mi</strain>
    </source>
</reference>
<dbReference type="GO" id="GO:0019433">
    <property type="term" value="P:triglyceride catabolic process"/>
    <property type="evidence" value="ECO:0007669"/>
    <property type="project" value="TreeGrafter"/>
</dbReference>
<dbReference type="AlphaFoldDB" id="A0AA97CXF9"/>
<evidence type="ECO:0000256" key="2">
    <source>
        <dbReference type="PIRSR" id="PIRSR637460-2"/>
    </source>
</evidence>
<dbReference type="EMBL" id="CP128986">
    <property type="protein sequence ID" value="WOC12811.1"/>
    <property type="molecule type" value="Genomic_DNA"/>
</dbReference>
<evidence type="ECO:0000256" key="1">
    <source>
        <dbReference type="PIRSR" id="PIRSR637460-1"/>
    </source>
</evidence>
<feature type="region of interest" description="Disordered" evidence="3">
    <location>
        <begin position="69"/>
        <end position="93"/>
    </location>
</feature>
<sequence>MFTGSYVKLQLMASSRIPLSRVLIVIITMAVVAGLGVAIATARDAGGSTVAEPSMAAKNSPADKPRYVAMGSSFASGPESNKRGPSNCGRSNDNYPNRVADALGYRLVDVTCAGSTSSEILTPSKRHHKPAQIDAVTSDTQVVTITTGGNDVGYIGRLGVQSCVNLAMAGKRPLRCNANRVASPMPVPESFASVERRMETIVREVKARAPKAKVVLVDYPPVVSVADIACPKLPLAPWEIAEAGLVADSLAAATAQAARATGSVLVQPSQAGKAHTVCSADPWLQGFPGSPPYHPTDSGKDGVANLVINAML</sequence>
<evidence type="ECO:0000256" key="4">
    <source>
        <dbReference type="SAM" id="Phobius"/>
    </source>
</evidence>
<dbReference type="PANTHER" id="PTHR37981:SF1">
    <property type="entry name" value="SGNH HYDROLASE-TYPE ESTERASE DOMAIN-CONTAINING PROTEIN"/>
    <property type="match status" value="1"/>
</dbReference>
<evidence type="ECO:0000313" key="6">
    <source>
        <dbReference type="EMBL" id="WOC12811.1"/>
    </source>
</evidence>
<accession>A0AA97CXF9</accession>
<protein>
    <recommendedName>
        <fullName evidence="5">SGNH hydrolase-type esterase domain-containing protein</fullName>
    </recommendedName>
</protein>
<keyword evidence="2" id="KW-1015">Disulfide bond</keyword>
<dbReference type="SUPFAM" id="SSF52266">
    <property type="entry name" value="SGNH hydrolase"/>
    <property type="match status" value="1"/>
</dbReference>
<gene>
    <name evidence="6" type="ORF">MP11Mi_19030</name>
</gene>
<feature type="active site" description="Nucleophile" evidence="1">
    <location>
        <position position="73"/>
    </location>
</feature>
<feature type="domain" description="SGNH hydrolase-type esterase" evidence="5">
    <location>
        <begin position="69"/>
        <end position="299"/>
    </location>
</feature>
<dbReference type="GO" id="GO:0004806">
    <property type="term" value="F:triacylglycerol lipase activity"/>
    <property type="evidence" value="ECO:0007669"/>
    <property type="project" value="TreeGrafter"/>
</dbReference>
<dbReference type="InterPro" id="IPR013830">
    <property type="entry name" value="SGNH_hydro"/>
</dbReference>
<name>A0AA97CXF9_9ACTN</name>
<feature type="disulfide bond" evidence="2">
    <location>
        <begin position="230"/>
        <end position="278"/>
    </location>
</feature>
<dbReference type="CDD" id="cd01823">
    <property type="entry name" value="SEST_like"/>
    <property type="match status" value="1"/>
</dbReference>